<dbReference type="InterPro" id="IPR021676">
    <property type="entry name" value="DUF3262"/>
</dbReference>
<keyword evidence="1" id="KW-1133">Transmembrane helix</keyword>
<keyword evidence="1" id="KW-0472">Membrane</keyword>
<protein>
    <submittedName>
        <fullName evidence="2">Uncharacterized protein</fullName>
    </submittedName>
</protein>
<sequence length="84" mass="9142">MNAQQQQWFAEGAGCGGGPCFQTSAAMLDAIQLIGGTAFFLYTAWLCMQAYEDFGAGRISGTSMLVIWCRSVFLLMVLLYLLVS</sequence>
<reference evidence="2" key="1">
    <citation type="journal article" date="2015" name="Nature">
        <title>Complex archaea that bridge the gap between prokaryotes and eukaryotes.</title>
        <authorList>
            <person name="Spang A."/>
            <person name="Saw J.H."/>
            <person name="Jorgensen S.L."/>
            <person name="Zaremba-Niedzwiedzka K."/>
            <person name="Martijn J."/>
            <person name="Lind A.E."/>
            <person name="van Eijk R."/>
            <person name="Schleper C."/>
            <person name="Guy L."/>
            <person name="Ettema T.J."/>
        </authorList>
    </citation>
    <scope>NUCLEOTIDE SEQUENCE</scope>
</reference>
<keyword evidence="1" id="KW-0812">Transmembrane</keyword>
<proteinExistence type="predicted"/>
<dbReference type="EMBL" id="LAZR01003222">
    <property type="protein sequence ID" value="KKN20639.1"/>
    <property type="molecule type" value="Genomic_DNA"/>
</dbReference>
<evidence type="ECO:0000256" key="1">
    <source>
        <dbReference type="SAM" id="Phobius"/>
    </source>
</evidence>
<evidence type="ECO:0000313" key="2">
    <source>
        <dbReference type="EMBL" id="KKN20639.1"/>
    </source>
</evidence>
<dbReference type="AlphaFoldDB" id="A0A0F9NRT7"/>
<name>A0A0F9NRT7_9ZZZZ</name>
<dbReference type="Pfam" id="PF11660">
    <property type="entry name" value="DUF3262"/>
    <property type="match status" value="1"/>
</dbReference>
<gene>
    <name evidence="2" type="ORF">LCGC14_0933440</name>
</gene>
<feature type="transmembrane region" description="Helical" evidence="1">
    <location>
        <begin position="63"/>
        <end position="83"/>
    </location>
</feature>
<comment type="caution">
    <text evidence="2">The sequence shown here is derived from an EMBL/GenBank/DDBJ whole genome shotgun (WGS) entry which is preliminary data.</text>
</comment>
<accession>A0A0F9NRT7</accession>
<feature type="transmembrane region" description="Helical" evidence="1">
    <location>
        <begin position="31"/>
        <end position="51"/>
    </location>
</feature>
<organism evidence="2">
    <name type="scientific">marine sediment metagenome</name>
    <dbReference type="NCBI Taxonomy" id="412755"/>
    <lineage>
        <taxon>unclassified sequences</taxon>
        <taxon>metagenomes</taxon>
        <taxon>ecological metagenomes</taxon>
    </lineage>
</organism>